<evidence type="ECO:0000313" key="13">
    <source>
        <dbReference type="EMBL" id="GHO58020.1"/>
    </source>
</evidence>
<feature type="transmembrane region" description="Helical" evidence="12">
    <location>
        <begin position="181"/>
        <end position="203"/>
    </location>
</feature>
<evidence type="ECO:0000256" key="3">
    <source>
        <dbReference type="ARBA" id="ARBA00022448"/>
    </source>
</evidence>
<dbReference type="PIRSF" id="PIRSF006446">
    <property type="entry name" value="Cyt_quinol_oxidase_1"/>
    <property type="match status" value="1"/>
</dbReference>
<evidence type="ECO:0000256" key="4">
    <source>
        <dbReference type="ARBA" id="ARBA00022475"/>
    </source>
</evidence>
<keyword evidence="10 12" id="KW-0408">Iron</keyword>
<organism evidence="13 14">
    <name type="scientific">Ktedonobacter robiniae</name>
    <dbReference type="NCBI Taxonomy" id="2778365"/>
    <lineage>
        <taxon>Bacteria</taxon>
        <taxon>Bacillati</taxon>
        <taxon>Chloroflexota</taxon>
        <taxon>Ktedonobacteria</taxon>
        <taxon>Ktedonobacterales</taxon>
        <taxon>Ktedonobacteraceae</taxon>
        <taxon>Ktedonobacter</taxon>
    </lineage>
</organism>
<feature type="transmembrane region" description="Helical" evidence="12">
    <location>
        <begin position="400"/>
        <end position="424"/>
    </location>
</feature>
<dbReference type="PANTHER" id="PTHR30365:SF14">
    <property type="entry name" value="CYTOCHROME BD MENAQUINOL OXIDASE SUBUNIT I-RELATED"/>
    <property type="match status" value="1"/>
</dbReference>
<evidence type="ECO:0000256" key="2">
    <source>
        <dbReference type="ARBA" id="ARBA00009819"/>
    </source>
</evidence>
<dbReference type="RefSeq" id="WP_201374297.1">
    <property type="nucleotide sequence ID" value="NZ_BNJG01000002.1"/>
</dbReference>
<comment type="caution">
    <text evidence="13">The sequence shown here is derived from an EMBL/GenBank/DDBJ whole genome shotgun (WGS) entry which is preliminary data.</text>
</comment>
<evidence type="ECO:0000256" key="1">
    <source>
        <dbReference type="ARBA" id="ARBA00004651"/>
    </source>
</evidence>
<evidence type="ECO:0000256" key="11">
    <source>
        <dbReference type="ARBA" id="ARBA00023136"/>
    </source>
</evidence>
<evidence type="ECO:0000256" key="5">
    <source>
        <dbReference type="ARBA" id="ARBA00022617"/>
    </source>
</evidence>
<evidence type="ECO:0000313" key="14">
    <source>
        <dbReference type="Proteomes" id="UP000654345"/>
    </source>
</evidence>
<evidence type="ECO:0000256" key="10">
    <source>
        <dbReference type="ARBA" id="ARBA00023004"/>
    </source>
</evidence>
<evidence type="ECO:0000256" key="9">
    <source>
        <dbReference type="ARBA" id="ARBA00022989"/>
    </source>
</evidence>
<evidence type="ECO:0000256" key="7">
    <source>
        <dbReference type="ARBA" id="ARBA00022723"/>
    </source>
</evidence>
<sequence length="458" mass="50927">MPDLIAARSQMGMSLIFHIIFSVLGVGLPLYMCIAEGIALRHKDPEWMMLARRWAQASVIIFAIGAVSGTIVEFELGLLWPNYIQFIGAVIGPLFAFEGFAFFTEAIFFGIYLYGWDVLPPRLHWLCSFPIWIAGLASTWFIVTTNSWMNTPTGFEFTGGRLTGINTIQAIMNPSTPYETVHMALACYVVCGFAVAGVYAIMLARGKRTAYRRKGLALGLAIALIATPLQIISGDFNARYLSRAQPTKLAAMEGVFNTSSHVPLHIGGIPDPRTEKYYLSIDIPDGLSLMVGYNPDTIVYGLNEVPPQDRPNPIPIHLAFDGMVGSGFFALFIAALFWGLYFLRKKRIPEQRWLLWGVVLASILSFVAVELGWIVTEEGRQPWAIYRHLRTSQAVTTAPFLPVSFTVFFALYIALSITMVVLLWRLARKPLPVMAWPTVVSGPHAENKELNEELKVGL</sequence>
<feature type="transmembrane region" description="Helical" evidence="12">
    <location>
        <begin position="84"/>
        <end position="111"/>
    </location>
</feature>
<feature type="transmembrane region" description="Helical" evidence="12">
    <location>
        <begin position="215"/>
        <end position="233"/>
    </location>
</feature>
<dbReference type="PANTHER" id="PTHR30365">
    <property type="entry name" value="CYTOCHROME D UBIQUINOL OXIDASE"/>
    <property type="match status" value="1"/>
</dbReference>
<reference evidence="13 14" key="1">
    <citation type="journal article" date="2021" name="Int. J. Syst. Evol. Microbiol.">
        <title>Reticulibacter mediterranei gen. nov., sp. nov., within the new family Reticulibacteraceae fam. nov., and Ktedonospora formicarum gen. nov., sp. nov., Ktedonobacter robiniae sp. nov., Dictyobacter formicarum sp. nov. and Dictyobacter arantiisoli sp. nov., belonging to the class Ktedonobacteria.</title>
        <authorList>
            <person name="Yabe S."/>
            <person name="Zheng Y."/>
            <person name="Wang C.M."/>
            <person name="Sakai Y."/>
            <person name="Abe K."/>
            <person name="Yokota A."/>
            <person name="Donadio S."/>
            <person name="Cavaletti L."/>
            <person name="Monciardini P."/>
        </authorList>
    </citation>
    <scope>NUCLEOTIDE SEQUENCE [LARGE SCALE GENOMIC DNA]</scope>
    <source>
        <strain evidence="13 14">SOSP1-30</strain>
    </source>
</reference>
<dbReference type="Proteomes" id="UP000654345">
    <property type="component" value="Unassembled WGS sequence"/>
</dbReference>
<keyword evidence="4 12" id="KW-1003">Cell membrane</keyword>
<feature type="transmembrane region" description="Helical" evidence="12">
    <location>
        <begin position="353"/>
        <end position="375"/>
    </location>
</feature>
<keyword evidence="11 12" id="KW-0472">Membrane</keyword>
<comment type="similarity">
    <text evidence="2 12">Belongs to the cytochrome ubiquinol oxidase subunit 1 family.</text>
</comment>
<keyword evidence="6 12" id="KW-0812">Transmembrane</keyword>
<keyword evidence="3 12" id="KW-0813">Transport</keyword>
<name>A0ABQ3UZ92_9CHLR</name>
<keyword evidence="7 12" id="KW-0479">Metal-binding</keyword>
<gene>
    <name evidence="13" type="ORF">KSB_64950</name>
</gene>
<evidence type="ECO:0000256" key="8">
    <source>
        <dbReference type="ARBA" id="ARBA00022982"/>
    </source>
</evidence>
<comment type="subcellular location">
    <subcellularLocation>
        <location evidence="1">Cell membrane</location>
        <topology evidence="1">Multi-pass membrane protein</topology>
    </subcellularLocation>
</comment>
<keyword evidence="9 12" id="KW-1133">Transmembrane helix</keyword>
<keyword evidence="14" id="KW-1185">Reference proteome</keyword>
<dbReference type="InterPro" id="IPR002585">
    <property type="entry name" value="Cyt-d_ubiquinol_oxidase_su_1"/>
</dbReference>
<evidence type="ECO:0000256" key="6">
    <source>
        <dbReference type="ARBA" id="ARBA00022692"/>
    </source>
</evidence>
<evidence type="ECO:0000256" key="12">
    <source>
        <dbReference type="PIRNR" id="PIRNR006446"/>
    </source>
</evidence>
<feature type="transmembrane region" description="Helical" evidence="12">
    <location>
        <begin position="123"/>
        <end position="143"/>
    </location>
</feature>
<keyword evidence="8 12" id="KW-0249">Electron transport</keyword>
<dbReference type="Pfam" id="PF01654">
    <property type="entry name" value="Cyt_bd_oxida_I"/>
    <property type="match status" value="1"/>
</dbReference>
<proteinExistence type="inferred from homology"/>
<keyword evidence="5 12" id="KW-0349">Heme</keyword>
<accession>A0ABQ3UZ92</accession>
<protein>
    <submittedName>
        <fullName evidence="13">Cytochrome ubiquinol oxidase subunit I</fullName>
    </submittedName>
</protein>
<feature type="transmembrane region" description="Helical" evidence="12">
    <location>
        <begin position="54"/>
        <end position="72"/>
    </location>
</feature>
<feature type="transmembrane region" description="Helical" evidence="12">
    <location>
        <begin position="316"/>
        <end position="341"/>
    </location>
</feature>
<feature type="transmembrane region" description="Helical" evidence="12">
    <location>
        <begin position="12"/>
        <end position="34"/>
    </location>
</feature>
<dbReference type="EMBL" id="BNJG01000002">
    <property type="protein sequence ID" value="GHO58020.1"/>
    <property type="molecule type" value="Genomic_DNA"/>
</dbReference>